<dbReference type="RefSeq" id="WP_014783882.1">
    <property type="nucleotide sequence ID" value="NC_018013.1"/>
</dbReference>
<dbReference type="InterPro" id="IPR029033">
    <property type="entry name" value="His_PPase_superfam"/>
</dbReference>
<evidence type="ECO:0000313" key="2">
    <source>
        <dbReference type="Proteomes" id="UP000006049"/>
    </source>
</evidence>
<dbReference type="OrthoDB" id="3296006at2"/>
<dbReference type="HOGENOM" id="CLU_112476_0_0_10"/>
<dbReference type="eggNOG" id="COG2062">
    <property type="taxonomic scope" value="Bacteria"/>
</dbReference>
<keyword evidence="2" id="KW-1185">Reference proteome</keyword>
<dbReference type="CDD" id="cd07067">
    <property type="entry name" value="HP_PGM_like"/>
    <property type="match status" value="1"/>
</dbReference>
<sequence>MKHFILALTLLPLFTFCGQQKEKEEENKTAETVSEIPTVNYSATYYLIRHAEKVRTNPKDSDPSLDIKGMMRAKRWATYFEPIKIDAIYITRYIRTKQTISLIAQQKAVSPKQYDPNAIYSDEFLKETNGQSVLIVGHSNTIPQLVNNLIGEEKFTDMDDSDNSTLFKVTINGNDKKVETITVE</sequence>
<organism evidence="1 2">
    <name type="scientific">Aequorivita sublithincola (strain DSM 14238 / LMG 21431 / ACAM 643 / 9-3)</name>
    <dbReference type="NCBI Taxonomy" id="746697"/>
    <lineage>
        <taxon>Bacteria</taxon>
        <taxon>Pseudomonadati</taxon>
        <taxon>Bacteroidota</taxon>
        <taxon>Flavobacteriia</taxon>
        <taxon>Flavobacteriales</taxon>
        <taxon>Flavobacteriaceae</taxon>
        <taxon>Aequorivita</taxon>
    </lineage>
</organism>
<dbReference type="Pfam" id="PF00300">
    <property type="entry name" value="His_Phos_1"/>
    <property type="match status" value="1"/>
</dbReference>
<dbReference type="PATRIC" id="fig|746697.3.peg.3254"/>
<dbReference type="AlphaFoldDB" id="I3Z065"/>
<name>I3Z065_AEQSU</name>
<dbReference type="Gene3D" id="3.40.50.1240">
    <property type="entry name" value="Phosphoglycerate mutase-like"/>
    <property type="match status" value="1"/>
</dbReference>
<proteinExistence type="predicted"/>
<dbReference type="Proteomes" id="UP000006049">
    <property type="component" value="Chromosome"/>
</dbReference>
<accession>I3Z065</accession>
<dbReference type="EMBL" id="CP003280">
    <property type="protein sequence ID" value="AFL82633.1"/>
    <property type="molecule type" value="Genomic_DNA"/>
</dbReference>
<dbReference type="STRING" id="746697.Aeqsu_3204"/>
<gene>
    <name evidence="1" type="ordered locus">Aeqsu_3204</name>
</gene>
<protein>
    <submittedName>
        <fullName evidence="1">Phosphohistidine phosphatase SixA</fullName>
    </submittedName>
</protein>
<evidence type="ECO:0000313" key="1">
    <source>
        <dbReference type="EMBL" id="AFL82633.1"/>
    </source>
</evidence>
<reference evidence="1 2" key="1">
    <citation type="submission" date="2012-06" db="EMBL/GenBank/DDBJ databases">
        <title>The complete genome of Aequorivita sublithincola DSM 14238.</title>
        <authorList>
            <consortium name="US DOE Joint Genome Institute (JGI-PGF)"/>
            <person name="Lucas S."/>
            <person name="Copeland A."/>
            <person name="Lapidus A."/>
            <person name="Goodwin L."/>
            <person name="Pitluck S."/>
            <person name="Peters L."/>
            <person name="Munk A.C.C."/>
            <person name="Kyrpides N."/>
            <person name="Mavromatis K."/>
            <person name="Pagani I."/>
            <person name="Ivanova N."/>
            <person name="Ovchinnikova G."/>
            <person name="Zeytun A."/>
            <person name="Detter J.C."/>
            <person name="Han C."/>
            <person name="Land M."/>
            <person name="Hauser L."/>
            <person name="Markowitz V."/>
            <person name="Cheng J.-F."/>
            <person name="Hugenholtz P."/>
            <person name="Woyke T."/>
            <person name="Wu D."/>
            <person name="Tindall B."/>
            <person name="Faehnrich R."/>
            <person name="Brambilla E."/>
            <person name="Klenk H.-P."/>
            <person name="Eisen J.A."/>
        </authorList>
    </citation>
    <scope>NUCLEOTIDE SEQUENCE [LARGE SCALE GENOMIC DNA]</scope>
    <source>
        <strain evidence="2">DSM 14238 / LMG 21431 / ACAM 643 / 9-3</strain>
    </source>
</reference>
<dbReference type="InterPro" id="IPR013078">
    <property type="entry name" value="His_Pase_superF_clade-1"/>
</dbReference>
<dbReference type="KEGG" id="asl:Aeqsu_3204"/>
<dbReference type="SUPFAM" id="SSF53254">
    <property type="entry name" value="Phosphoglycerate mutase-like"/>
    <property type="match status" value="1"/>
</dbReference>